<organism evidence="2 3">
    <name type="scientific">Portunus trituberculatus</name>
    <name type="common">Swimming crab</name>
    <name type="synonym">Neptunus trituberculatus</name>
    <dbReference type="NCBI Taxonomy" id="210409"/>
    <lineage>
        <taxon>Eukaryota</taxon>
        <taxon>Metazoa</taxon>
        <taxon>Ecdysozoa</taxon>
        <taxon>Arthropoda</taxon>
        <taxon>Crustacea</taxon>
        <taxon>Multicrustacea</taxon>
        <taxon>Malacostraca</taxon>
        <taxon>Eumalacostraca</taxon>
        <taxon>Eucarida</taxon>
        <taxon>Decapoda</taxon>
        <taxon>Pleocyemata</taxon>
        <taxon>Brachyura</taxon>
        <taxon>Eubrachyura</taxon>
        <taxon>Portunoidea</taxon>
        <taxon>Portunidae</taxon>
        <taxon>Portuninae</taxon>
        <taxon>Portunus</taxon>
    </lineage>
</organism>
<feature type="chain" id="PRO_5022924278" evidence="1">
    <location>
        <begin position="19"/>
        <end position="180"/>
    </location>
</feature>
<reference evidence="2 3" key="1">
    <citation type="submission" date="2019-05" db="EMBL/GenBank/DDBJ databases">
        <title>Another draft genome of Portunus trituberculatus and its Hox gene families provides insights of decapod evolution.</title>
        <authorList>
            <person name="Jeong J.-H."/>
            <person name="Song I."/>
            <person name="Kim S."/>
            <person name="Choi T."/>
            <person name="Kim D."/>
            <person name="Ryu S."/>
            <person name="Kim W."/>
        </authorList>
    </citation>
    <scope>NUCLEOTIDE SEQUENCE [LARGE SCALE GENOMIC DNA]</scope>
    <source>
        <tissue evidence="2">Muscle</tissue>
    </source>
</reference>
<dbReference type="OrthoDB" id="5978806at2759"/>
<accession>A0A5B7DKU9</accession>
<protein>
    <submittedName>
        <fullName evidence="2">Uncharacterized protein</fullName>
    </submittedName>
</protein>
<dbReference type="AlphaFoldDB" id="A0A5B7DKU9"/>
<evidence type="ECO:0000256" key="1">
    <source>
        <dbReference type="SAM" id="SignalP"/>
    </source>
</evidence>
<comment type="caution">
    <text evidence="2">The sequence shown here is derived from an EMBL/GenBank/DDBJ whole genome shotgun (WGS) entry which is preliminary data.</text>
</comment>
<dbReference type="EMBL" id="VSRR010001004">
    <property type="protein sequence ID" value="MPC21689.1"/>
    <property type="molecule type" value="Genomic_DNA"/>
</dbReference>
<name>A0A5B7DKU9_PORTR</name>
<dbReference type="Proteomes" id="UP000324222">
    <property type="component" value="Unassembled WGS sequence"/>
</dbReference>
<keyword evidence="1" id="KW-0732">Signal</keyword>
<sequence>MRLLVVILVIFLVNQCQGGLFSWLFKKKKDEERQDKAAAAPNSNGHLENPAEAKEVATTAKIPFEIKSSDEKFLKEATELGTIKLSELDVCHHKVYLCLNYCYGYPPPANLASPSLQVCGGAELLLFSVWWWPGGCVQLLGYSPTICMPNLTPRSQRGSKTVLPLFVHLSASTDSNVLVS</sequence>
<gene>
    <name evidence="2" type="ORF">E2C01_014681</name>
</gene>
<evidence type="ECO:0000313" key="3">
    <source>
        <dbReference type="Proteomes" id="UP000324222"/>
    </source>
</evidence>
<feature type="signal peptide" evidence="1">
    <location>
        <begin position="1"/>
        <end position="18"/>
    </location>
</feature>
<evidence type="ECO:0000313" key="2">
    <source>
        <dbReference type="EMBL" id="MPC21689.1"/>
    </source>
</evidence>
<proteinExistence type="predicted"/>
<keyword evidence="3" id="KW-1185">Reference proteome</keyword>